<dbReference type="EC" id="4.2.1.-" evidence="2"/>
<dbReference type="EMBL" id="CP123384">
    <property type="protein sequence ID" value="XCC93587.1"/>
    <property type="molecule type" value="Genomic_DNA"/>
</dbReference>
<dbReference type="PANTHER" id="PTHR43130:SF2">
    <property type="entry name" value="DJ-1_PFPI DOMAIN-CONTAINING PROTEIN"/>
    <property type="match status" value="1"/>
</dbReference>
<dbReference type="InterPro" id="IPR052158">
    <property type="entry name" value="INH-QAR"/>
</dbReference>
<dbReference type="GO" id="GO:0016829">
    <property type="term" value="F:lyase activity"/>
    <property type="evidence" value="ECO:0007669"/>
    <property type="project" value="UniProtKB-KW"/>
</dbReference>
<protein>
    <submittedName>
        <fullName evidence="2">DJ-1/PfpI family protein</fullName>
        <ecNumber evidence="2">4.2.1.-</ecNumber>
    </submittedName>
</protein>
<dbReference type="Gene3D" id="3.40.50.880">
    <property type="match status" value="1"/>
</dbReference>
<dbReference type="RefSeq" id="WP_353472411.1">
    <property type="nucleotide sequence ID" value="NZ_CP123384.1"/>
</dbReference>
<dbReference type="PANTHER" id="PTHR43130">
    <property type="entry name" value="ARAC-FAMILY TRANSCRIPTIONAL REGULATOR"/>
    <property type="match status" value="1"/>
</dbReference>
<name>A0AAU8AF57_9RHOB</name>
<dbReference type="CDD" id="cd03139">
    <property type="entry name" value="GATase1_PfpI_2"/>
    <property type="match status" value="1"/>
</dbReference>
<sequence length="225" mass="23752">MNIGLVLFPDLTQLDLTGPLEVFSRMPGARIELLWKTLDPVASDRGFAMLPTCRFDDCPPLDLVCVPGGPGQIALMSDDETLGFLRRIAPGCRLVTSVCTGSLVLAAAGLLEGCRATSHWSSIDQLALFGVTPVAERVVRDGNRITGAGVTSGIDFALAVAAEMLGAEAAQEIQLQIEYDPAPPFSSGSPRSADPALLARIEARIAPFIARRRAASERAAARLGP</sequence>
<dbReference type="InterPro" id="IPR029062">
    <property type="entry name" value="Class_I_gatase-like"/>
</dbReference>
<dbReference type="Pfam" id="PF01965">
    <property type="entry name" value="DJ-1_PfpI"/>
    <property type="match status" value="1"/>
</dbReference>
<feature type="domain" description="DJ-1/PfpI" evidence="1">
    <location>
        <begin position="3"/>
        <end position="162"/>
    </location>
</feature>
<dbReference type="InterPro" id="IPR002818">
    <property type="entry name" value="DJ-1/PfpI"/>
</dbReference>
<reference evidence="2" key="1">
    <citation type="submission" date="2023-02" db="EMBL/GenBank/DDBJ databases">
        <title>Description and genomic characterization of Salipiger bruguierae sp. nov., isolated from the sediment of mangrove plant Bruguiera sexangula.</title>
        <authorList>
            <person name="Long M."/>
        </authorList>
    </citation>
    <scope>NUCLEOTIDE SEQUENCE</scope>
    <source>
        <strain evidence="2">H15</strain>
    </source>
</reference>
<dbReference type="GO" id="GO:0006355">
    <property type="term" value="P:regulation of DNA-templated transcription"/>
    <property type="evidence" value="ECO:0007669"/>
    <property type="project" value="TreeGrafter"/>
</dbReference>
<evidence type="ECO:0000259" key="1">
    <source>
        <dbReference type="Pfam" id="PF01965"/>
    </source>
</evidence>
<accession>A0AAU8AF57</accession>
<keyword evidence="2" id="KW-0456">Lyase</keyword>
<proteinExistence type="predicted"/>
<evidence type="ECO:0000313" key="2">
    <source>
        <dbReference type="EMBL" id="XCC93587.1"/>
    </source>
</evidence>
<gene>
    <name evidence="2" type="ORF">PVT71_14055</name>
</gene>
<dbReference type="SUPFAM" id="SSF52317">
    <property type="entry name" value="Class I glutamine amidotransferase-like"/>
    <property type="match status" value="1"/>
</dbReference>
<organism evidence="2">
    <name type="scientific">Alloyangia sp. H15</name>
    <dbReference type="NCBI Taxonomy" id="3029062"/>
    <lineage>
        <taxon>Bacteria</taxon>
        <taxon>Pseudomonadati</taxon>
        <taxon>Pseudomonadota</taxon>
        <taxon>Alphaproteobacteria</taxon>
        <taxon>Rhodobacterales</taxon>
        <taxon>Roseobacteraceae</taxon>
        <taxon>Alloyangia</taxon>
    </lineage>
</organism>
<dbReference type="AlphaFoldDB" id="A0AAU8AF57"/>